<protein>
    <submittedName>
        <fullName evidence="1">Uncharacterized protein</fullName>
    </submittedName>
</protein>
<evidence type="ECO:0000313" key="2">
    <source>
        <dbReference type="Proteomes" id="UP000218811"/>
    </source>
</evidence>
<gene>
    <name evidence="1" type="ORF">WOLCODRAFT_157692</name>
</gene>
<proteinExistence type="predicted"/>
<accession>A0A2H3JGY8</accession>
<sequence>MGTWKDFAHDLTRLFGRKMDTELAREEINQYFGTKGWKKADADFPRYAEQFGIIARRARLDNKELLNELAKTLPDRLLDAFNVLPLFKKEVPKQWEEFLHLYHKTTHAGRNTPKLPLCCNRGRTTRACYVIVAEAAF</sequence>
<organism evidence="1 2">
    <name type="scientific">Wolfiporia cocos (strain MD-104)</name>
    <name type="common">Brown rot fungus</name>
    <dbReference type="NCBI Taxonomy" id="742152"/>
    <lineage>
        <taxon>Eukaryota</taxon>
        <taxon>Fungi</taxon>
        <taxon>Dikarya</taxon>
        <taxon>Basidiomycota</taxon>
        <taxon>Agaricomycotina</taxon>
        <taxon>Agaricomycetes</taxon>
        <taxon>Polyporales</taxon>
        <taxon>Phaeolaceae</taxon>
        <taxon>Wolfiporia</taxon>
    </lineage>
</organism>
<reference evidence="1 2" key="1">
    <citation type="journal article" date="2012" name="Science">
        <title>The Paleozoic origin of enzymatic lignin decomposition reconstructed from 31 fungal genomes.</title>
        <authorList>
            <person name="Floudas D."/>
            <person name="Binder M."/>
            <person name="Riley R."/>
            <person name="Barry K."/>
            <person name="Blanchette R.A."/>
            <person name="Henrissat B."/>
            <person name="Martinez A.T."/>
            <person name="Otillar R."/>
            <person name="Spatafora J.W."/>
            <person name="Yadav J.S."/>
            <person name="Aerts A."/>
            <person name="Benoit I."/>
            <person name="Boyd A."/>
            <person name="Carlson A."/>
            <person name="Copeland A."/>
            <person name="Coutinho P.M."/>
            <person name="de Vries R.P."/>
            <person name="Ferreira P."/>
            <person name="Findley K."/>
            <person name="Foster B."/>
            <person name="Gaskell J."/>
            <person name="Glotzer D."/>
            <person name="Gorecki P."/>
            <person name="Heitman J."/>
            <person name="Hesse C."/>
            <person name="Hori C."/>
            <person name="Igarashi K."/>
            <person name="Jurgens J.A."/>
            <person name="Kallen N."/>
            <person name="Kersten P."/>
            <person name="Kohler A."/>
            <person name="Kuees U."/>
            <person name="Kumar T.K.A."/>
            <person name="Kuo A."/>
            <person name="LaButti K."/>
            <person name="Larrondo L.F."/>
            <person name="Lindquist E."/>
            <person name="Ling A."/>
            <person name="Lombard V."/>
            <person name="Lucas S."/>
            <person name="Lundell T."/>
            <person name="Martin R."/>
            <person name="McLaughlin D.J."/>
            <person name="Morgenstern I."/>
            <person name="Morin E."/>
            <person name="Murat C."/>
            <person name="Nagy L.G."/>
            <person name="Nolan M."/>
            <person name="Ohm R.A."/>
            <person name="Patyshakuliyeva A."/>
            <person name="Rokas A."/>
            <person name="Ruiz-Duenas F.J."/>
            <person name="Sabat G."/>
            <person name="Salamov A."/>
            <person name="Samejima M."/>
            <person name="Schmutz J."/>
            <person name="Slot J.C."/>
            <person name="St John F."/>
            <person name="Stenlid J."/>
            <person name="Sun H."/>
            <person name="Sun S."/>
            <person name="Syed K."/>
            <person name="Tsang A."/>
            <person name="Wiebenga A."/>
            <person name="Young D."/>
            <person name="Pisabarro A."/>
            <person name="Eastwood D.C."/>
            <person name="Martin F."/>
            <person name="Cullen D."/>
            <person name="Grigoriev I.V."/>
            <person name="Hibbett D.S."/>
        </authorList>
    </citation>
    <scope>NUCLEOTIDE SEQUENCE [LARGE SCALE GENOMIC DNA]</scope>
    <source>
        <strain evidence="1 2">MD-104</strain>
    </source>
</reference>
<name>A0A2H3JGY8_WOLCO</name>
<dbReference type="AlphaFoldDB" id="A0A2H3JGY8"/>
<dbReference type="Proteomes" id="UP000218811">
    <property type="component" value="Unassembled WGS sequence"/>
</dbReference>
<keyword evidence="2" id="KW-1185">Reference proteome</keyword>
<dbReference type="EMBL" id="KB467898">
    <property type="protein sequence ID" value="PCH36988.1"/>
    <property type="molecule type" value="Genomic_DNA"/>
</dbReference>
<evidence type="ECO:0000313" key="1">
    <source>
        <dbReference type="EMBL" id="PCH36988.1"/>
    </source>
</evidence>